<evidence type="ECO:0000313" key="3">
    <source>
        <dbReference type="EMBL" id="GGI04546.1"/>
    </source>
</evidence>
<organism evidence="3 4">
    <name type="scientific">Isoptericola cucumis</name>
    <dbReference type="NCBI Taxonomy" id="1776856"/>
    <lineage>
        <taxon>Bacteria</taxon>
        <taxon>Bacillati</taxon>
        <taxon>Actinomycetota</taxon>
        <taxon>Actinomycetes</taxon>
        <taxon>Micrococcales</taxon>
        <taxon>Promicromonosporaceae</taxon>
        <taxon>Isoptericola</taxon>
    </lineage>
</organism>
<comment type="caution">
    <text evidence="3">The sequence shown here is derived from an EMBL/GenBank/DDBJ whole genome shotgun (WGS) entry which is preliminary data.</text>
</comment>
<dbReference type="PANTHER" id="PTHR46268:SF6">
    <property type="entry name" value="UNIVERSAL STRESS PROTEIN UP12"/>
    <property type="match status" value="1"/>
</dbReference>
<feature type="domain" description="UspA" evidence="2">
    <location>
        <begin position="2"/>
        <end position="131"/>
    </location>
</feature>
<dbReference type="RefSeq" id="WP_188521752.1">
    <property type="nucleotide sequence ID" value="NZ_BMDG01000001.1"/>
</dbReference>
<accession>A0ABQ2B2L8</accession>
<dbReference type="InterPro" id="IPR006015">
    <property type="entry name" value="Universal_stress_UspA"/>
</dbReference>
<keyword evidence="4" id="KW-1185">Reference proteome</keyword>
<dbReference type="Pfam" id="PF00582">
    <property type="entry name" value="Usp"/>
    <property type="match status" value="2"/>
</dbReference>
<sequence>MRGIVVGVNGSTEADEALDWAMREAASRQAPLHAVLVTRAGASSGDAALDSGEHEQVRTYLERARGRTGLDPQAETHVVPGPAADALLEASADADMLVLGRRQRGRLGRRVLGSVSSTVVEHARVPVTVVRHGDPADPADGTITVDGSAEAATRGPRIVVGVDSSASSVAALRHAAEVATRTGAELEAVFAWQITTLAPLPGSWGWAPPIDDYESFAADALRGAVEAASHGLPADRVHERVVHGQAAKALVAAAGGADRLVVGARGLGGFDRLLLGSVSRQVLDFSPCPVTVVRG</sequence>
<dbReference type="InterPro" id="IPR006016">
    <property type="entry name" value="UspA"/>
</dbReference>
<dbReference type="PANTHER" id="PTHR46268">
    <property type="entry name" value="STRESS RESPONSE PROTEIN NHAX"/>
    <property type="match status" value="1"/>
</dbReference>
<dbReference type="Proteomes" id="UP000632535">
    <property type="component" value="Unassembled WGS sequence"/>
</dbReference>
<proteinExistence type="inferred from homology"/>
<name>A0ABQ2B2L8_9MICO</name>
<dbReference type="CDD" id="cd00293">
    <property type="entry name" value="USP-like"/>
    <property type="match status" value="1"/>
</dbReference>
<dbReference type="SUPFAM" id="SSF52402">
    <property type="entry name" value="Adenine nucleotide alpha hydrolases-like"/>
    <property type="match status" value="2"/>
</dbReference>
<evidence type="ECO:0000256" key="1">
    <source>
        <dbReference type="ARBA" id="ARBA00008791"/>
    </source>
</evidence>
<evidence type="ECO:0000313" key="4">
    <source>
        <dbReference type="Proteomes" id="UP000632535"/>
    </source>
</evidence>
<dbReference type="InterPro" id="IPR014729">
    <property type="entry name" value="Rossmann-like_a/b/a_fold"/>
</dbReference>
<dbReference type="EMBL" id="BMDG01000001">
    <property type="protein sequence ID" value="GGI04546.1"/>
    <property type="molecule type" value="Genomic_DNA"/>
</dbReference>
<protein>
    <submittedName>
        <fullName evidence="3">Universal stress protein</fullName>
    </submittedName>
</protein>
<gene>
    <name evidence="3" type="ORF">GCM10007368_01700</name>
</gene>
<comment type="similarity">
    <text evidence="1">Belongs to the universal stress protein A family.</text>
</comment>
<dbReference type="PRINTS" id="PR01438">
    <property type="entry name" value="UNVRSLSTRESS"/>
</dbReference>
<feature type="domain" description="UspA" evidence="2">
    <location>
        <begin position="157"/>
        <end position="294"/>
    </location>
</feature>
<reference evidence="4" key="1">
    <citation type="journal article" date="2019" name="Int. J. Syst. Evol. Microbiol.">
        <title>The Global Catalogue of Microorganisms (GCM) 10K type strain sequencing project: providing services to taxonomists for standard genome sequencing and annotation.</title>
        <authorList>
            <consortium name="The Broad Institute Genomics Platform"/>
            <consortium name="The Broad Institute Genome Sequencing Center for Infectious Disease"/>
            <person name="Wu L."/>
            <person name="Ma J."/>
        </authorList>
    </citation>
    <scope>NUCLEOTIDE SEQUENCE [LARGE SCALE GENOMIC DNA]</scope>
    <source>
        <strain evidence="4">CCM 8653</strain>
    </source>
</reference>
<dbReference type="Gene3D" id="3.40.50.620">
    <property type="entry name" value="HUPs"/>
    <property type="match status" value="2"/>
</dbReference>
<evidence type="ECO:0000259" key="2">
    <source>
        <dbReference type="Pfam" id="PF00582"/>
    </source>
</evidence>